<evidence type="ECO:0000259" key="2">
    <source>
        <dbReference type="Pfam" id="PF07059"/>
    </source>
</evidence>
<feature type="compositionally biased region" description="Polar residues" evidence="1">
    <location>
        <begin position="187"/>
        <end position="198"/>
    </location>
</feature>
<feature type="compositionally biased region" description="Basic residues" evidence="1">
    <location>
        <begin position="16"/>
        <end position="34"/>
    </location>
</feature>
<feature type="compositionally biased region" description="Polar residues" evidence="1">
    <location>
        <begin position="111"/>
        <end position="129"/>
    </location>
</feature>
<name>A0A7J7LUC6_9MAGN</name>
<comment type="caution">
    <text evidence="3">The sequence shown here is derived from an EMBL/GenBank/DDBJ whole genome shotgun (WGS) entry which is preliminary data.</text>
</comment>
<evidence type="ECO:0000313" key="3">
    <source>
        <dbReference type="EMBL" id="KAF6146177.1"/>
    </source>
</evidence>
<proteinExistence type="predicted"/>
<dbReference type="PANTHER" id="PTHR31558:SF3">
    <property type="entry name" value="CW14 PROTEIN"/>
    <property type="match status" value="1"/>
</dbReference>
<organism evidence="3 4">
    <name type="scientific">Kingdonia uniflora</name>
    <dbReference type="NCBI Taxonomy" id="39325"/>
    <lineage>
        <taxon>Eukaryota</taxon>
        <taxon>Viridiplantae</taxon>
        <taxon>Streptophyta</taxon>
        <taxon>Embryophyta</taxon>
        <taxon>Tracheophyta</taxon>
        <taxon>Spermatophyta</taxon>
        <taxon>Magnoliopsida</taxon>
        <taxon>Ranunculales</taxon>
        <taxon>Circaeasteraceae</taxon>
        <taxon>Kingdonia</taxon>
    </lineage>
</organism>
<sequence length="520" mass="58456">MGACVSKPDGAIRRRLRISRKSRKRTRRETTKRKVSSDGGGSMERGDLLRITPDRSYINPAFQGDDFDFDYLRVVDEYDALAGPVEDAWFDSVGDFETDYEDDFRSAPDDSLSQNSNEGASVSSLSSMRDANHEDHNEKKLGGPSAGNSARNSVSDVAKSANTRVFHSGDADLPSKHGDPSTDTRCTEASSRSINGSPQKEEGGILDCGILPTNCFPSLTSTVLDKRRALSPGPPSARKRVTSKLSFKWREGHSSSTLLTTKMVLQRPIAGSQVPFCPIEKKMFDCWSPIEPSSFKVRGDNYLRDKKKEFAQSYAAYYPFGVDVFLTQRKIDHIARFLELPVINTLAKFPHILIVHVQVPLYPATIFQSDTDGEGMSIVLYFRLSDSYSKDLPPHFLENLRRIIDDEVEKVKGFAVDTTVPVRERLKILGRVANVDNLHLNAAERKLMHAYNEKPVLSRPQHEFYLGENYLEIDIDMHRFGYISRKGFGAFQDRLKDCILDVGLTIQASLYSSFKLLTYH</sequence>
<evidence type="ECO:0000256" key="1">
    <source>
        <dbReference type="SAM" id="MobiDB-lite"/>
    </source>
</evidence>
<feature type="region of interest" description="Disordered" evidence="1">
    <location>
        <begin position="100"/>
        <end position="202"/>
    </location>
</feature>
<keyword evidence="4" id="KW-1185">Reference proteome</keyword>
<dbReference type="OrthoDB" id="9970435at2759"/>
<dbReference type="PANTHER" id="PTHR31558">
    <property type="entry name" value="CW14 PROTEIN"/>
    <property type="match status" value="1"/>
</dbReference>
<protein>
    <recommendedName>
        <fullName evidence="2">Protein ENHANCED DISEASE RESISTANCE 2 C-terminal domain-containing protein</fullName>
    </recommendedName>
</protein>
<dbReference type="InterPro" id="IPR009769">
    <property type="entry name" value="EDR2_C"/>
</dbReference>
<dbReference type="AlphaFoldDB" id="A0A7J7LUC6"/>
<feature type="compositionally biased region" description="Polar residues" evidence="1">
    <location>
        <begin position="146"/>
        <end position="165"/>
    </location>
</feature>
<feature type="compositionally biased region" description="Basic and acidic residues" evidence="1">
    <location>
        <begin position="167"/>
        <end position="186"/>
    </location>
</feature>
<feature type="compositionally biased region" description="Basic and acidic residues" evidence="1">
    <location>
        <begin position="130"/>
        <end position="141"/>
    </location>
</feature>
<gene>
    <name evidence="3" type="ORF">GIB67_005825</name>
</gene>
<dbReference type="Pfam" id="PF07059">
    <property type="entry name" value="EDR2_C"/>
    <property type="match status" value="1"/>
</dbReference>
<accession>A0A7J7LUC6</accession>
<dbReference type="Proteomes" id="UP000541444">
    <property type="component" value="Unassembled WGS sequence"/>
</dbReference>
<dbReference type="EMBL" id="JACGCM010002004">
    <property type="protein sequence ID" value="KAF6146177.1"/>
    <property type="molecule type" value="Genomic_DNA"/>
</dbReference>
<evidence type="ECO:0000313" key="4">
    <source>
        <dbReference type="Proteomes" id="UP000541444"/>
    </source>
</evidence>
<feature type="domain" description="Protein ENHANCED DISEASE RESISTANCE 2 C-terminal" evidence="2">
    <location>
        <begin position="287"/>
        <end position="509"/>
    </location>
</feature>
<feature type="region of interest" description="Disordered" evidence="1">
    <location>
        <begin position="16"/>
        <end position="48"/>
    </location>
</feature>
<reference evidence="3 4" key="1">
    <citation type="journal article" date="2020" name="IScience">
        <title>Genome Sequencing of the Endangered Kingdonia uniflora (Circaeasteraceae, Ranunculales) Reveals Potential Mechanisms of Evolutionary Specialization.</title>
        <authorList>
            <person name="Sun Y."/>
            <person name="Deng T."/>
            <person name="Zhang A."/>
            <person name="Moore M.J."/>
            <person name="Landis J.B."/>
            <person name="Lin N."/>
            <person name="Zhang H."/>
            <person name="Zhang X."/>
            <person name="Huang J."/>
            <person name="Zhang X."/>
            <person name="Sun H."/>
            <person name="Wang H."/>
        </authorList>
    </citation>
    <scope>NUCLEOTIDE SEQUENCE [LARGE SCALE GENOMIC DNA]</scope>
    <source>
        <strain evidence="3">TB1705</strain>
        <tissue evidence="3">Leaf</tissue>
    </source>
</reference>